<evidence type="ECO:0000313" key="2">
    <source>
        <dbReference type="Proteomes" id="UP000295703"/>
    </source>
</evidence>
<protein>
    <submittedName>
        <fullName evidence="1">Uncharacterized protein</fullName>
    </submittedName>
</protein>
<dbReference type="Proteomes" id="UP000295703">
    <property type="component" value="Unassembled WGS sequence"/>
</dbReference>
<accession>A0A4R8RMG5</accession>
<comment type="caution">
    <text evidence="1">The sequence shown here is derived from an EMBL/GenBank/DDBJ whole genome shotgun (WGS) entry which is preliminary data.</text>
</comment>
<organism evidence="1 2">
    <name type="scientific">Colletotrichum trifolii</name>
    <dbReference type="NCBI Taxonomy" id="5466"/>
    <lineage>
        <taxon>Eukaryota</taxon>
        <taxon>Fungi</taxon>
        <taxon>Dikarya</taxon>
        <taxon>Ascomycota</taxon>
        <taxon>Pezizomycotina</taxon>
        <taxon>Sordariomycetes</taxon>
        <taxon>Hypocreomycetidae</taxon>
        <taxon>Glomerellales</taxon>
        <taxon>Glomerellaceae</taxon>
        <taxon>Colletotrichum</taxon>
        <taxon>Colletotrichum orbiculare species complex</taxon>
    </lineage>
</organism>
<dbReference type="EMBL" id="RYZW01000040">
    <property type="protein sequence ID" value="TDZ59740.1"/>
    <property type="molecule type" value="Genomic_DNA"/>
</dbReference>
<keyword evidence="2" id="KW-1185">Reference proteome</keyword>
<reference evidence="1 2" key="1">
    <citation type="submission" date="2018-12" db="EMBL/GenBank/DDBJ databases">
        <title>Genome sequence and assembly of Colletotrichum trifolii.</title>
        <authorList>
            <person name="Gan P."/>
            <person name="Shirasu K."/>
        </authorList>
    </citation>
    <scope>NUCLEOTIDE SEQUENCE [LARGE SCALE GENOMIC DNA]</scope>
    <source>
        <strain evidence="1 2">543-2</strain>
    </source>
</reference>
<evidence type="ECO:0000313" key="1">
    <source>
        <dbReference type="EMBL" id="TDZ59740.1"/>
    </source>
</evidence>
<gene>
    <name evidence="1" type="ORF">CTRI78_v005036</name>
</gene>
<sequence>MRPATWLYAVLSLARGPCRLRPGCGWRQRCGHRTRPWLHERRISCRMYRRGRGQN</sequence>
<name>A0A4R8RMG5_COLTR</name>
<dbReference type="AlphaFoldDB" id="A0A4R8RMG5"/>
<proteinExistence type="predicted"/>